<proteinExistence type="predicted"/>
<keyword evidence="1" id="KW-1133">Transmembrane helix</keyword>
<sequence>MPKITLGLFPDVGALYFLSRLLGFFGNPNYAVFVILVISTKGVIKFSEWSVKSFISIQMGRFRVVWMNMEGGRRMEAVMVPKGKNGYGWKILKAIWNQVVGLNSFWGFLVSSCLSSKGRMCVFFMAKKSTTVGNIRMLLGGGSLESEVQSVCSEDTRLGFLVKDEDNHLVKQIDLEEVGDKLTISIISVDDGSLVGGFMKGRDVVSDSSGSFGSPWEPL</sequence>
<evidence type="ECO:0000313" key="2">
    <source>
        <dbReference type="EMBL" id="KAB1209688.1"/>
    </source>
</evidence>
<keyword evidence="1" id="KW-0812">Transmembrane</keyword>
<accession>A0A6A1VCT9</accession>
<organism evidence="2 3">
    <name type="scientific">Morella rubra</name>
    <name type="common">Chinese bayberry</name>
    <dbReference type="NCBI Taxonomy" id="262757"/>
    <lineage>
        <taxon>Eukaryota</taxon>
        <taxon>Viridiplantae</taxon>
        <taxon>Streptophyta</taxon>
        <taxon>Embryophyta</taxon>
        <taxon>Tracheophyta</taxon>
        <taxon>Spermatophyta</taxon>
        <taxon>Magnoliopsida</taxon>
        <taxon>eudicotyledons</taxon>
        <taxon>Gunneridae</taxon>
        <taxon>Pentapetalae</taxon>
        <taxon>rosids</taxon>
        <taxon>fabids</taxon>
        <taxon>Fagales</taxon>
        <taxon>Myricaceae</taxon>
        <taxon>Morella</taxon>
    </lineage>
</organism>
<evidence type="ECO:0000313" key="3">
    <source>
        <dbReference type="Proteomes" id="UP000516437"/>
    </source>
</evidence>
<dbReference type="EMBL" id="RXIC02000024">
    <property type="protein sequence ID" value="KAB1209688.1"/>
    <property type="molecule type" value="Genomic_DNA"/>
</dbReference>
<keyword evidence="3" id="KW-1185">Reference proteome</keyword>
<keyword evidence="1" id="KW-0472">Membrane</keyword>
<dbReference type="AlphaFoldDB" id="A0A6A1VCT9"/>
<gene>
    <name evidence="2" type="ORF">CJ030_MR6G028550</name>
</gene>
<feature type="transmembrane region" description="Helical" evidence="1">
    <location>
        <begin position="15"/>
        <end position="38"/>
    </location>
</feature>
<reference evidence="2 3" key="1">
    <citation type="journal article" date="2019" name="Plant Biotechnol. J.">
        <title>The red bayberry genome and genetic basis of sex determination.</title>
        <authorList>
            <person name="Jia H.M."/>
            <person name="Jia H.J."/>
            <person name="Cai Q.L."/>
            <person name="Wang Y."/>
            <person name="Zhao H.B."/>
            <person name="Yang W.F."/>
            <person name="Wang G.Y."/>
            <person name="Li Y.H."/>
            <person name="Zhan D.L."/>
            <person name="Shen Y.T."/>
            <person name="Niu Q.F."/>
            <person name="Chang L."/>
            <person name="Qiu J."/>
            <person name="Zhao L."/>
            <person name="Xie H.B."/>
            <person name="Fu W.Y."/>
            <person name="Jin J."/>
            <person name="Li X.W."/>
            <person name="Jiao Y."/>
            <person name="Zhou C.C."/>
            <person name="Tu T."/>
            <person name="Chai C.Y."/>
            <person name="Gao J.L."/>
            <person name="Fan L.J."/>
            <person name="van de Weg E."/>
            <person name="Wang J.Y."/>
            <person name="Gao Z.S."/>
        </authorList>
    </citation>
    <scope>NUCLEOTIDE SEQUENCE [LARGE SCALE GENOMIC DNA]</scope>
    <source>
        <tissue evidence="2">Leaves</tissue>
    </source>
</reference>
<comment type="caution">
    <text evidence="2">The sequence shown here is derived from an EMBL/GenBank/DDBJ whole genome shotgun (WGS) entry which is preliminary data.</text>
</comment>
<protein>
    <submittedName>
        <fullName evidence="2">Uncharacterized protein</fullName>
    </submittedName>
</protein>
<name>A0A6A1VCT9_9ROSI</name>
<dbReference type="Proteomes" id="UP000516437">
    <property type="component" value="Chromosome 6"/>
</dbReference>
<evidence type="ECO:0000256" key="1">
    <source>
        <dbReference type="SAM" id="Phobius"/>
    </source>
</evidence>